<keyword evidence="6" id="KW-0999">Mitochondrion inner membrane</keyword>
<dbReference type="eggNOG" id="KOG0755">
    <property type="taxonomic scope" value="Eukaryota"/>
</dbReference>
<dbReference type="InterPro" id="IPR023395">
    <property type="entry name" value="MCP_dom_sf"/>
</dbReference>
<dbReference type="Proteomes" id="UP000001593">
    <property type="component" value="Unassembled WGS sequence"/>
</dbReference>
<reference evidence="12 13" key="1">
    <citation type="journal article" date="2007" name="Science">
        <title>Sea anemone genome reveals ancestral eumetazoan gene repertoire and genomic organization.</title>
        <authorList>
            <person name="Putnam N.H."/>
            <person name="Srivastava M."/>
            <person name="Hellsten U."/>
            <person name="Dirks B."/>
            <person name="Chapman J."/>
            <person name="Salamov A."/>
            <person name="Terry A."/>
            <person name="Shapiro H."/>
            <person name="Lindquist E."/>
            <person name="Kapitonov V.V."/>
            <person name="Jurka J."/>
            <person name="Genikhovich G."/>
            <person name="Grigoriev I.V."/>
            <person name="Lucas S.M."/>
            <person name="Steele R.E."/>
            <person name="Finnerty J.R."/>
            <person name="Technau U."/>
            <person name="Martindale M.Q."/>
            <person name="Rokhsar D.S."/>
        </authorList>
    </citation>
    <scope>NUCLEOTIDE SEQUENCE [LARGE SCALE GENOMIC DNA]</scope>
    <source>
        <strain evidence="13">CH2 X CH6</strain>
    </source>
</reference>
<evidence type="ECO:0000256" key="2">
    <source>
        <dbReference type="ARBA" id="ARBA00006375"/>
    </source>
</evidence>
<accession>A7S9U9</accession>
<gene>
    <name evidence="12" type="ORF">NEMVEDRAFT_v1g110386</name>
</gene>
<dbReference type="InterPro" id="IPR018108">
    <property type="entry name" value="MCP_transmembrane"/>
</dbReference>
<dbReference type="Pfam" id="PF00153">
    <property type="entry name" value="Mito_carr"/>
    <property type="match status" value="3"/>
</dbReference>
<keyword evidence="5" id="KW-0677">Repeat</keyword>
<sequence>MTSQLKEFVLGATAASGACFFTNPLEVVKTRMQLQGELKSRGTYSVYYRNVFHASYTIAKYEGILAMQKGLFPALIYQVIMNGTRLGSYQIITNFGLTKDADGKPVFYKCLIAGAMSGGLGATLGSPFYLLKTQLQAQSAQQIAVGYQHQHKGSLKPLWDVYTRFGVKGLYQGLSAGITRVMFGSAAQLSTFSTTRNFIANSEVFNTGSWLIPTCASMISSIAVVVCMTPWDVVATRLYNQGTSSSGEKLLYRGFFDCFLKIFRKEGVLGFYKGVGPHYFRIGPHTVLSLLFWDQLKSLYNKYLSKDGCSL</sequence>
<dbReference type="Gene3D" id="1.50.40.10">
    <property type="entry name" value="Mitochondrial carrier domain"/>
    <property type="match status" value="1"/>
</dbReference>
<dbReference type="GO" id="GO:0005743">
    <property type="term" value="C:mitochondrial inner membrane"/>
    <property type="evidence" value="ECO:0007669"/>
    <property type="project" value="UniProtKB-SubCell"/>
</dbReference>
<evidence type="ECO:0000256" key="9">
    <source>
        <dbReference type="ARBA" id="ARBA00023136"/>
    </source>
</evidence>
<evidence type="ECO:0000256" key="4">
    <source>
        <dbReference type="ARBA" id="ARBA00022692"/>
    </source>
</evidence>
<dbReference type="PANTHER" id="PTHR45928:SF1">
    <property type="entry name" value="RE38146P"/>
    <property type="match status" value="1"/>
</dbReference>
<dbReference type="InterPro" id="IPR051508">
    <property type="entry name" value="Mito_Carrier_Antiporter"/>
</dbReference>
<dbReference type="OMA" id="GFYDPMR"/>
<dbReference type="STRING" id="45351.A7S9U9"/>
<evidence type="ECO:0008006" key="14">
    <source>
        <dbReference type="Google" id="ProtNLM"/>
    </source>
</evidence>
<evidence type="ECO:0000256" key="7">
    <source>
        <dbReference type="ARBA" id="ARBA00022989"/>
    </source>
</evidence>
<dbReference type="PANTHER" id="PTHR45928">
    <property type="entry name" value="RE38146P"/>
    <property type="match status" value="1"/>
</dbReference>
<dbReference type="PROSITE" id="PS50920">
    <property type="entry name" value="SOLCAR"/>
    <property type="match status" value="3"/>
</dbReference>
<evidence type="ECO:0000256" key="11">
    <source>
        <dbReference type="RuleBase" id="RU000488"/>
    </source>
</evidence>
<protein>
    <recommendedName>
        <fullName evidence="14">Solute carrier family 25 member 35</fullName>
    </recommendedName>
</protein>
<evidence type="ECO:0000256" key="3">
    <source>
        <dbReference type="ARBA" id="ARBA00022448"/>
    </source>
</evidence>
<name>A7S9U9_NEMVE</name>
<keyword evidence="3 11" id="KW-0813">Transport</keyword>
<dbReference type="AlphaFoldDB" id="A7S9U9"/>
<evidence type="ECO:0000256" key="6">
    <source>
        <dbReference type="ARBA" id="ARBA00022792"/>
    </source>
</evidence>
<evidence type="ECO:0000256" key="1">
    <source>
        <dbReference type="ARBA" id="ARBA00004448"/>
    </source>
</evidence>
<keyword evidence="8" id="KW-0496">Mitochondrion</keyword>
<feature type="repeat" description="Solcar" evidence="10">
    <location>
        <begin position="2"/>
        <end position="95"/>
    </location>
</feature>
<proteinExistence type="inferred from homology"/>
<dbReference type="FunFam" id="1.50.40.10:FF:000039">
    <property type="entry name" value="Solute carrier family 25 member 35"/>
    <property type="match status" value="1"/>
</dbReference>
<keyword evidence="9 10" id="KW-0472">Membrane</keyword>
<keyword evidence="13" id="KW-1185">Reference proteome</keyword>
<dbReference type="EMBL" id="DS469606">
    <property type="protein sequence ID" value="EDO39447.1"/>
    <property type="molecule type" value="Genomic_DNA"/>
</dbReference>
<evidence type="ECO:0000313" key="12">
    <source>
        <dbReference type="EMBL" id="EDO39447.1"/>
    </source>
</evidence>
<dbReference type="InParanoid" id="A7S9U9"/>
<comment type="subcellular location">
    <subcellularLocation>
        <location evidence="1">Mitochondrion inner membrane</location>
        <topology evidence="1">Multi-pass membrane protein</topology>
    </subcellularLocation>
</comment>
<evidence type="ECO:0000256" key="5">
    <source>
        <dbReference type="ARBA" id="ARBA00022737"/>
    </source>
</evidence>
<evidence type="ECO:0000256" key="10">
    <source>
        <dbReference type="PROSITE-ProRule" id="PRU00282"/>
    </source>
</evidence>
<evidence type="ECO:0000313" key="13">
    <source>
        <dbReference type="Proteomes" id="UP000001593"/>
    </source>
</evidence>
<feature type="repeat" description="Solcar" evidence="10">
    <location>
        <begin position="208"/>
        <end position="299"/>
    </location>
</feature>
<dbReference type="PROSITE" id="PS51257">
    <property type="entry name" value="PROKAR_LIPOPROTEIN"/>
    <property type="match status" value="1"/>
</dbReference>
<dbReference type="HOGENOM" id="CLU_015166_14_3_1"/>
<comment type="similarity">
    <text evidence="2 11">Belongs to the mitochondrial carrier (TC 2.A.29) family.</text>
</comment>
<organism evidence="12 13">
    <name type="scientific">Nematostella vectensis</name>
    <name type="common">Starlet sea anemone</name>
    <dbReference type="NCBI Taxonomy" id="45351"/>
    <lineage>
        <taxon>Eukaryota</taxon>
        <taxon>Metazoa</taxon>
        <taxon>Cnidaria</taxon>
        <taxon>Anthozoa</taxon>
        <taxon>Hexacorallia</taxon>
        <taxon>Actiniaria</taxon>
        <taxon>Edwardsiidae</taxon>
        <taxon>Nematostella</taxon>
    </lineage>
</organism>
<dbReference type="PhylomeDB" id="A7S9U9"/>
<keyword evidence="7" id="KW-1133">Transmembrane helix</keyword>
<evidence type="ECO:0000256" key="8">
    <source>
        <dbReference type="ARBA" id="ARBA00023128"/>
    </source>
</evidence>
<dbReference type="SUPFAM" id="SSF103506">
    <property type="entry name" value="Mitochondrial carrier"/>
    <property type="match status" value="1"/>
</dbReference>
<keyword evidence="4 10" id="KW-0812">Transmembrane</keyword>
<feature type="repeat" description="Solcar" evidence="10">
    <location>
        <begin position="105"/>
        <end position="198"/>
    </location>
</feature>
<dbReference type="OrthoDB" id="6703404at2759"/>